<dbReference type="AlphaFoldDB" id="A0A226D9W4"/>
<proteinExistence type="predicted"/>
<organism evidence="3 4">
    <name type="scientific">Folsomia candida</name>
    <name type="common">Springtail</name>
    <dbReference type="NCBI Taxonomy" id="158441"/>
    <lineage>
        <taxon>Eukaryota</taxon>
        <taxon>Metazoa</taxon>
        <taxon>Ecdysozoa</taxon>
        <taxon>Arthropoda</taxon>
        <taxon>Hexapoda</taxon>
        <taxon>Collembola</taxon>
        <taxon>Entomobryomorpha</taxon>
        <taxon>Isotomoidea</taxon>
        <taxon>Isotomidae</taxon>
        <taxon>Proisotominae</taxon>
        <taxon>Folsomia</taxon>
    </lineage>
</organism>
<evidence type="ECO:0000256" key="2">
    <source>
        <dbReference type="SAM" id="SignalP"/>
    </source>
</evidence>
<sequence length="124" mass="13383">MFSSSNLVIYLILAHGFLAKTTLVLCAGQASSLTVQQLQSSVSNLQAKLNSANKEILDLKLKQVSHTSCDLVKDVSKNMLNLLTARLAVEMAAQKRVVHIAKTHPSCRITQIVTTTTTTTTSGK</sequence>
<protein>
    <submittedName>
        <fullName evidence="3">Uncharacterized protein</fullName>
    </submittedName>
</protein>
<evidence type="ECO:0000313" key="4">
    <source>
        <dbReference type="Proteomes" id="UP000198287"/>
    </source>
</evidence>
<keyword evidence="4" id="KW-1185">Reference proteome</keyword>
<feature type="signal peptide" evidence="2">
    <location>
        <begin position="1"/>
        <end position="19"/>
    </location>
</feature>
<keyword evidence="1" id="KW-0175">Coiled coil</keyword>
<dbReference type="EMBL" id="LNIX01000026">
    <property type="protein sequence ID" value="OXA42345.1"/>
    <property type="molecule type" value="Genomic_DNA"/>
</dbReference>
<evidence type="ECO:0000313" key="3">
    <source>
        <dbReference type="EMBL" id="OXA42345.1"/>
    </source>
</evidence>
<evidence type="ECO:0000256" key="1">
    <source>
        <dbReference type="SAM" id="Coils"/>
    </source>
</evidence>
<accession>A0A226D9W4</accession>
<dbReference type="Proteomes" id="UP000198287">
    <property type="component" value="Unassembled WGS sequence"/>
</dbReference>
<keyword evidence="2" id="KW-0732">Signal</keyword>
<feature type="chain" id="PRO_5012668946" evidence="2">
    <location>
        <begin position="20"/>
        <end position="124"/>
    </location>
</feature>
<reference evidence="3 4" key="1">
    <citation type="submission" date="2015-12" db="EMBL/GenBank/DDBJ databases">
        <title>The genome of Folsomia candida.</title>
        <authorList>
            <person name="Faddeeva A."/>
            <person name="Derks M.F."/>
            <person name="Anvar Y."/>
            <person name="Smit S."/>
            <person name="Van Straalen N."/>
            <person name="Roelofs D."/>
        </authorList>
    </citation>
    <scope>NUCLEOTIDE SEQUENCE [LARGE SCALE GENOMIC DNA]</scope>
    <source>
        <strain evidence="3 4">VU population</strain>
        <tissue evidence="3">Whole body</tissue>
    </source>
</reference>
<gene>
    <name evidence="3" type="ORF">Fcan01_22698</name>
</gene>
<name>A0A226D9W4_FOLCA</name>
<feature type="coiled-coil region" evidence="1">
    <location>
        <begin position="35"/>
        <end position="62"/>
    </location>
</feature>
<comment type="caution">
    <text evidence="3">The sequence shown here is derived from an EMBL/GenBank/DDBJ whole genome shotgun (WGS) entry which is preliminary data.</text>
</comment>